<feature type="transmembrane region" description="Helical" evidence="3">
    <location>
        <begin position="90"/>
        <end position="110"/>
    </location>
</feature>
<keyword evidence="1" id="KW-0749">Sporulation</keyword>
<dbReference type="EMBL" id="FQWX01000007">
    <property type="protein sequence ID" value="SHG77123.1"/>
    <property type="molecule type" value="Genomic_DNA"/>
</dbReference>
<keyword evidence="1" id="KW-1003">Cell membrane</keyword>
<accession>A0A1M5MK37</accession>
<keyword evidence="3" id="KW-1133">Transmembrane helix</keyword>
<evidence type="ECO:0000313" key="5">
    <source>
        <dbReference type="Proteomes" id="UP000243255"/>
    </source>
</evidence>
<dbReference type="RefSeq" id="WP_242948824.1">
    <property type="nucleotide sequence ID" value="NZ_BAABCH010000024.1"/>
</dbReference>
<dbReference type="GO" id="GO:0004190">
    <property type="term" value="F:aspartic-type endopeptidase activity"/>
    <property type="evidence" value="ECO:0007669"/>
    <property type="project" value="UniProtKB-KW"/>
</dbReference>
<dbReference type="Pfam" id="PF03419">
    <property type="entry name" value="Peptidase_U4"/>
    <property type="match status" value="1"/>
</dbReference>
<name>A0A1M5MK37_9FIRM</name>
<sequence length="282" mass="32421">MILYIEHYFIENLLINYIIISCTSMLIKRYNPKNKKILGSTLGAIYSLAYLYPKLGILFTIPLKVIIMTVITLISFSYSNKKEYFHIALIFYLVNVFISGSTFFIIYFTGISHLKISFLIICVYTSCQLLKYIYKDIKMINYIKQLKRTITINLLEKRFECEALIDSGNLLKDPISNQEVVIVKASFFKGIIPEDILSTYHEELDIVKAQEIIDSLEDRFSKRVRLIPYKHAGSIDTGVILGFKADYIEVEDKKIGNIVLGVSNFENSDYGAIINPNVLLEI</sequence>
<gene>
    <name evidence="4" type="ORF">SAMN04488530_10734</name>
</gene>
<keyword evidence="1" id="KW-0378">Hydrolase</keyword>
<keyword evidence="5" id="KW-1185">Reference proteome</keyword>
<keyword evidence="1" id="KW-0645">Protease</keyword>
<protein>
    <recommendedName>
        <fullName evidence="1">Sporulation sigma-E factor-processing peptidase</fullName>
        <ecNumber evidence="1">3.4.23.-</ecNumber>
    </recommendedName>
    <alternativeName>
        <fullName evidence="1">Membrane-associated aspartic protease</fullName>
    </alternativeName>
    <alternativeName>
        <fullName evidence="1">Stage II sporulation protein GA</fullName>
    </alternativeName>
</protein>
<feature type="transmembrane region" description="Helical" evidence="3">
    <location>
        <begin position="116"/>
        <end position="134"/>
    </location>
</feature>
<evidence type="ECO:0000256" key="1">
    <source>
        <dbReference type="PIRNR" id="PIRNR018571"/>
    </source>
</evidence>
<keyword evidence="1 3" id="KW-0472">Membrane</keyword>
<keyword evidence="3" id="KW-0812">Transmembrane</keyword>
<dbReference type="GO" id="GO:0030435">
    <property type="term" value="P:sporulation resulting in formation of a cellular spore"/>
    <property type="evidence" value="ECO:0007669"/>
    <property type="project" value="UniProtKB-KW"/>
</dbReference>
<dbReference type="Proteomes" id="UP000243255">
    <property type="component" value="Unassembled WGS sequence"/>
</dbReference>
<feature type="transmembrane region" description="Helical" evidence="3">
    <location>
        <begin position="13"/>
        <end position="30"/>
    </location>
</feature>
<evidence type="ECO:0000256" key="3">
    <source>
        <dbReference type="SAM" id="Phobius"/>
    </source>
</evidence>
<dbReference type="InterPro" id="IPR005081">
    <property type="entry name" value="SpoIIGA"/>
</dbReference>
<proteinExistence type="inferred from homology"/>
<dbReference type="STRING" id="1121321.SAMN04488530_10734"/>
<feature type="active site" evidence="2">
    <location>
        <position position="166"/>
    </location>
</feature>
<dbReference type="EC" id="3.4.23.-" evidence="1"/>
<comment type="subcellular location">
    <subcellularLocation>
        <location evidence="1">Cell membrane</location>
    </subcellularLocation>
</comment>
<dbReference type="AlphaFoldDB" id="A0A1M5MK37"/>
<evidence type="ECO:0000313" key="4">
    <source>
        <dbReference type="EMBL" id="SHG77123.1"/>
    </source>
</evidence>
<keyword evidence="1" id="KW-0064">Aspartyl protease</keyword>
<feature type="transmembrane region" description="Helical" evidence="3">
    <location>
        <begin position="59"/>
        <end position="78"/>
    </location>
</feature>
<dbReference type="PIRSF" id="PIRSF018571">
    <property type="entry name" value="SpoIIGA"/>
    <property type="match status" value="1"/>
</dbReference>
<evidence type="ECO:0000256" key="2">
    <source>
        <dbReference type="PIRSR" id="PIRSR018571-1"/>
    </source>
</evidence>
<organism evidence="4 5">
    <name type="scientific">Asaccharospora irregularis DSM 2635</name>
    <dbReference type="NCBI Taxonomy" id="1121321"/>
    <lineage>
        <taxon>Bacteria</taxon>
        <taxon>Bacillati</taxon>
        <taxon>Bacillota</taxon>
        <taxon>Clostridia</taxon>
        <taxon>Peptostreptococcales</taxon>
        <taxon>Peptostreptococcaceae</taxon>
        <taxon>Asaccharospora</taxon>
    </lineage>
</organism>
<dbReference type="GO" id="GO:0005886">
    <property type="term" value="C:plasma membrane"/>
    <property type="evidence" value="ECO:0007669"/>
    <property type="project" value="UniProtKB-SubCell"/>
</dbReference>
<comment type="similarity">
    <text evidence="1">Belongs to the peptidase U4 family.</text>
</comment>
<dbReference type="GO" id="GO:0006508">
    <property type="term" value="P:proteolysis"/>
    <property type="evidence" value="ECO:0007669"/>
    <property type="project" value="UniProtKB-KW"/>
</dbReference>
<dbReference type="GO" id="GO:0030436">
    <property type="term" value="P:asexual sporulation"/>
    <property type="evidence" value="ECO:0007669"/>
    <property type="project" value="InterPro"/>
</dbReference>
<reference evidence="5" key="1">
    <citation type="submission" date="2016-11" db="EMBL/GenBank/DDBJ databases">
        <authorList>
            <person name="Varghese N."/>
            <person name="Submissions S."/>
        </authorList>
    </citation>
    <scope>NUCLEOTIDE SEQUENCE [LARGE SCALE GENOMIC DNA]</scope>
    <source>
        <strain evidence="5">DSM 2635</strain>
    </source>
</reference>
<comment type="function">
    <text evidence="1">Probable aspartic protease that is responsible for the proteolytic cleavage of the RNA polymerase sigma E factor (SigE/spoIIGB) to yield the active peptide in the mother cell during sporulation. Responds to a signal from the forespore that is triggered by the extracellular signal protein SpoIIR.</text>
</comment>